<evidence type="ECO:0000313" key="2">
    <source>
        <dbReference type="EMBL" id="OGZ32865.1"/>
    </source>
</evidence>
<comment type="caution">
    <text evidence="2">The sequence shown here is derived from an EMBL/GenBank/DDBJ whole genome shotgun (WGS) entry which is preliminary data.</text>
</comment>
<dbReference type="Proteomes" id="UP000177810">
    <property type="component" value="Unassembled WGS sequence"/>
</dbReference>
<feature type="compositionally biased region" description="Gly residues" evidence="1">
    <location>
        <begin position="588"/>
        <end position="612"/>
    </location>
</feature>
<evidence type="ECO:0000256" key="1">
    <source>
        <dbReference type="SAM" id="MobiDB-lite"/>
    </source>
</evidence>
<dbReference type="STRING" id="1801990.A2V69_00625"/>
<protein>
    <submittedName>
        <fullName evidence="2">Uncharacterized protein</fullName>
    </submittedName>
</protein>
<evidence type="ECO:0000313" key="3">
    <source>
        <dbReference type="Proteomes" id="UP000177810"/>
    </source>
</evidence>
<gene>
    <name evidence="2" type="ORF">A2V69_00625</name>
</gene>
<reference evidence="2 3" key="1">
    <citation type="journal article" date="2016" name="Nat. Commun.">
        <title>Thousands of microbial genomes shed light on interconnected biogeochemical processes in an aquifer system.</title>
        <authorList>
            <person name="Anantharaman K."/>
            <person name="Brown C.T."/>
            <person name="Hug L.A."/>
            <person name="Sharon I."/>
            <person name="Castelle C.J."/>
            <person name="Probst A.J."/>
            <person name="Thomas B.C."/>
            <person name="Singh A."/>
            <person name="Wilkins M.J."/>
            <person name="Karaoz U."/>
            <person name="Brodie E.L."/>
            <person name="Williams K.H."/>
            <person name="Hubbard S.S."/>
            <person name="Banfield J.F."/>
        </authorList>
    </citation>
    <scope>NUCLEOTIDE SEQUENCE [LARGE SCALE GENOMIC DNA]</scope>
</reference>
<accession>A0A1G2F466</accession>
<proteinExistence type="predicted"/>
<feature type="region of interest" description="Disordered" evidence="1">
    <location>
        <begin position="588"/>
        <end position="618"/>
    </location>
</feature>
<feature type="compositionally biased region" description="Gly residues" evidence="1">
    <location>
        <begin position="648"/>
        <end position="679"/>
    </location>
</feature>
<sequence>MPENFKKLIKTKKTPIIIGTILAIFVAVFLIGLISTSLSGGSAIKVVSAQNVFQSDETPQFIFIYKKQANIFNRILVSIKNLFSSENKELETTVRIFNNYGQQIDDLNPQVKQEPNGKFTVDLDHSRFQQELRPGKYKMKFEIKDPSNSSGQVATFEQDFRWGVLAINTNKSIYMPNEEVYLQFAALKDNGKTVCNANLRLQIQTPNSKTQILSTNDGTIKYSGECKGDNVTNVPDYFAYYNVSKKGKYEMKLINLDNGFEITDYFEVRDSVEFDVERSGPTRVWPYAKYEIKIKIKANSDFQGEIVETVPMTFAIEEKLGAKQEPNMDNYTKTITWQTEIKKGETKEFIYTFDAPNVSPYFYLIGPLKMYQRESAYPEGENQRLSAVFAEQRQWQIAADAETEVYITYDETPNGYSCGSNCFLVPEDWNSASNSVEVIGGGGGGGDGSNKYGGGGGGGGAYARGVNLSFTAAAQVDFGVGASGSGGSGDGNGTAGGDTYFNALTFAACETLGSASGGGVGCVGANGGGFGYGGNTMTGGTGGFSVVGNDIVASGGNGGLGCGATAAGGGGGGGGGAGGPKGDMLGNNGGIGAGDGSPSLGGGGGGGGGGTNGAAPTQSGNPMTCGSYAVGTDVGGVGGANWAGNGAGAGGDPNGTEGTVGGGGGGGDDGGTGNVGGAGTEWTASYGSGGGGGGGGDGMTGGYGGKYGGGGGGGEACTAATCYGAGGLIHIAYTPAVKTISGNCKKVNQSDNCAVCTGCVKAAIEGVVDGASGNIDASGVWTITPATTLAVDDVIAVFINDQAVASRAVAVTRYNGSSNVSGMQLYAQHLVIGSNDNRTASNSDLALYDYSSSGGDADLFFDVNASNQLTGCIVDGCESMELYIMASNKYTPSSTSATFVEIHDIEIDGTFDMTLGTGANYASISGSWNNDSVFTAGDSTIFFIASDSDITGIPEVVSASAGSTNSFYNLTFGDSATSSLTGHWDSAGDIGTLTVTMQIDLAAGTLHMNGADNVSLAGNFYTGSNGIYTKSTGTFTFNKNGTALWGDYRGTKSDMGAVVIDGGGSATTVNLLQSVKATSINITGSDTFAPNGAYTLTLTGAGAAFTNSGTFTCSTSTIVYEGTSATTVAALNGTNHYYNLTVGLSTDTGTFSYTADGEIEASGSMTLIAGSSGVHTFDMSTYNLSVGGGAASTGGIAVPAGTVFTQTSGTTKVYSSSGSATIGGTGTTKFYIFQIGNASDGATYTFNLGGDIGASSSFTLAAGASHVLGLSSYEFGVWGNFTLGTSASLSAQTGTLNFGNNTSMTLTCSTGCEPYNLTINKTAAGDSDDNVTLGADLVVRNILTITDGELVQGNNNVTVEGTSAVSVAAAGKWNNIGTGDLTLGGTFANSGTVVFNTSNNGCTGGGIADDIAITSTAGGTQRNWTSTSPIQMFNVSVTDMTSTADIIAYSSTFSNVGPNWALVKCSDYSTPYNRIKGSTRIKGGTRIK</sequence>
<name>A0A1G2F466_9BACT</name>
<organism evidence="2 3">
    <name type="scientific">Candidatus Portnoybacteria bacterium RBG_13_40_8</name>
    <dbReference type="NCBI Taxonomy" id="1801990"/>
    <lineage>
        <taxon>Bacteria</taxon>
        <taxon>Candidatus Portnoyibacteriota</taxon>
    </lineage>
</organism>
<dbReference type="EMBL" id="MHMT01000012">
    <property type="protein sequence ID" value="OGZ32865.1"/>
    <property type="molecule type" value="Genomic_DNA"/>
</dbReference>
<feature type="region of interest" description="Disordered" evidence="1">
    <location>
        <begin position="648"/>
        <end position="680"/>
    </location>
</feature>